<gene>
    <name evidence="2" type="ORF">GHT09_009205</name>
</gene>
<dbReference type="AlphaFoldDB" id="A0A834QKD6"/>
<feature type="compositionally biased region" description="Low complexity" evidence="1">
    <location>
        <begin position="181"/>
        <end position="195"/>
    </location>
</feature>
<dbReference type="Proteomes" id="UP000662637">
    <property type="component" value="Unassembled WGS sequence"/>
</dbReference>
<sequence>MLPSSGGFCLAPALPSPKPRGREYCPGHWASGVCDQAKSNSLVLVPVPSCFNQGAARSPPTPLARRLLVPSSRPLWQPVASGQRRGLAGGGRGRRREVASDWSGKGMQPRMDAAGRGCHLLPLPAARGPARAPVAAAAAAASAVRGPGLYSDAASAPSAAARAVAMNPSSSAGEEKGATGGSSSSGSGAGSCCLGAEGGADPRGVGAAAAAGAAALEEPAVAGQKEKDEALEEKLRNLTFRKQVSYR</sequence>
<reference evidence="2" key="1">
    <citation type="submission" date="2020-08" db="EMBL/GenBank/DDBJ databases">
        <authorList>
            <person name="Shumante A."/>
            <person name="Zimin A.V."/>
            <person name="Puiu D."/>
            <person name="Salzberg S.L."/>
        </authorList>
    </citation>
    <scope>NUCLEOTIDE SEQUENCE</scope>
    <source>
        <strain evidence="2">WC2-LM</strain>
        <tissue evidence="2">Liver</tissue>
    </source>
</reference>
<protein>
    <submittedName>
        <fullName evidence="2">Uncharacterized protein</fullName>
    </submittedName>
</protein>
<comment type="caution">
    <text evidence="2">The sequence shown here is derived from an EMBL/GenBank/DDBJ whole genome shotgun (WGS) entry which is preliminary data.</text>
</comment>
<name>A0A834QKD6_MARMO</name>
<organism evidence="2 3">
    <name type="scientific">Marmota monax</name>
    <name type="common">Woodchuck</name>
    <dbReference type="NCBI Taxonomy" id="9995"/>
    <lineage>
        <taxon>Eukaryota</taxon>
        <taxon>Metazoa</taxon>
        <taxon>Chordata</taxon>
        <taxon>Craniata</taxon>
        <taxon>Vertebrata</taxon>
        <taxon>Euteleostomi</taxon>
        <taxon>Mammalia</taxon>
        <taxon>Eutheria</taxon>
        <taxon>Euarchontoglires</taxon>
        <taxon>Glires</taxon>
        <taxon>Rodentia</taxon>
        <taxon>Sciuromorpha</taxon>
        <taxon>Sciuridae</taxon>
        <taxon>Xerinae</taxon>
        <taxon>Marmotini</taxon>
        <taxon>Marmota</taxon>
    </lineage>
</organism>
<dbReference type="EMBL" id="WJEC01001139">
    <property type="protein sequence ID" value="KAF7479584.1"/>
    <property type="molecule type" value="Genomic_DNA"/>
</dbReference>
<feature type="region of interest" description="Disordered" evidence="1">
    <location>
        <begin position="166"/>
        <end position="195"/>
    </location>
</feature>
<proteinExistence type="predicted"/>
<feature type="region of interest" description="Disordered" evidence="1">
    <location>
        <begin position="78"/>
        <end position="115"/>
    </location>
</feature>
<accession>A0A834QKD6</accession>
<evidence type="ECO:0000256" key="1">
    <source>
        <dbReference type="SAM" id="MobiDB-lite"/>
    </source>
</evidence>
<evidence type="ECO:0000313" key="2">
    <source>
        <dbReference type="EMBL" id="KAF7479584.1"/>
    </source>
</evidence>
<evidence type="ECO:0000313" key="3">
    <source>
        <dbReference type="Proteomes" id="UP000662637"/>
    </source>
</evidence>